<accession>A0A8H5KZV2</accession>
<organism evidence="1 2">
    <name type="scientific">Fusarium pseudocircinatum</name>
    <dbReference type="NCBI Taxonomy" id="56676"/>
    <lineage>
        <taxon>Eukaryota</taxon>
        <taxon>Fungi</taxon>
        <taxon>Dikarya</taxon>
        <taxon>Ascomycota</taxon>
        <taxon>Pezizomycotina</taxon>
        <taxon>Sordariomycetes</taxon>
        <taxon>Hypocreomycetidae</taxon>
        <taxon>Hypocreales</taxon>
        <taxon>Nectriaceae</taxon>
        <taxon>Fusarium</taxon>
        <taxon>Fusarium fujikuroi species complex</taxon>
    </lineage>
</organism>
<comment type="caution">
    <text evidence="1">The sequence shown here is derived from an EMBL/GenBank/DDBJ whole genome shotgun (WGS) entry which is preliminary data.</text>
</comment>
<name>A0A8H5KZV2_9HYPO</name>
<protein>
    <submittedName>
        <fullName evidence="1">Uncharacterized protein</fullName>
    </submittedName>
</protein>
<sequence length="80" mass="8870">MLSILLDLHAVFPTPTFAAHRELYLGIPRPISLRPDPQAQHMSRAAALRLPTATPNIMPILLERFATDPSAGIPTLDLYR</sequence>
<gene>
    <name evidence="1" type="ORF">FPCIR_8924</name>
</gene>
<proteinExistence type="predicted"/>
<dbReference type="AlphaFoldDB" id="A0A8H5KZV2"/>
<dbReference type="EMBL" id="JAAOAS010000242">
    <property type="protein sequence ID" value="KAF5583710.1"/>
    <property type="molecule type" value="Genomic_DNA"/>
</dbReference>
<dbReference type="Proteomes" id="UP000546213">
    <property type="component" value="Unassembled WGS sequence"/>
</dbReference>
<evidence type="ECO:0000313" key="2">
    <source>
        <dbReference type="Proteomes" id="UP000546213"/>
    </source>
</evidence>
<keyword evidence="2" id="KW-1185">Reference proteome</keyword>
<reference evidence="1 2" key="1">
    <citation type="submission" date="2020-05" db="EMBL/GenBank/DDBJ databases">
        <title>Identification and distribution of gene clusters putatively required for synthesis of sphingolipid metabolism inhibitors in phylogenetically diverse species of the filamentous fungus Fusarium.</title>
        <authorList>
            <person name="Kim H.-S."/>
            <person name="Busman M."/>
            <person name="Brown D.W."/>
            <person name="Divon H."/>
            <person name="Uhlig S."/>
            <person name="Proctor R.H."/>
        </authorList>
    </citation>
    <scope>NUCLEOTIDE SEQUENCE [LARGE SCALE GENOMIC DNA]</scope>
    <source>
        <strain evidence="1 2">NRRL 36939</strain>
    </source>
</reference>
<evidence type="ECO:0000313" key="1">
    <source>
        <dbReference type="EMBL" id="KAF5583710.1"/>
    </source>
</evidence>